<gene>
    <name evidence="7" type="ORF">OESDEN_10832</name>
</gene>
<organism evidence="7 8">
    <name type="scientific">Oesophagostomum dentatum</name>
    <name type="common">Nodular worm</name>
    <dbReference type="NCBI Taxonomy" id="61180"/>
    <lineage>
        <taxon>Eukaryota</taxon>
        <taxon>Metazoa</taxon>
        <taxon>Ecdysozoa</taxon>
        <taxon>Nematoda</taxon>
        <taxon>Chromadorea</taxon>
        <taxon>Rhabditida</taxon>
        <taxon>Rhabditina</taxon>
        <taxon>Rhabditomorpha</taxon>
        <taxon>Strongyloidea</taxon>
        <taxon>Strongylidae</taxon>
        <taxon>Oesophagostomum</taxon>
    </lineage>
</organism>
<dbReference type="AlphaFoldDB" id="A0A0B1SZK3"/>
<accession>A0A0B1SZK3</accession>
<proteinExistence type="predicted"/>
<dbReference type="EMBL" id="KN554348">
    <property type="protein sequence ID" value="KHJ89346.1"/>
    <property type="molecule type" value="Genomic_DNA"/>
</dbReference>
<feature type="transmembrane region" description="Helical" evidence="5">
    <location>
        <begin position="229"/>
        <end position="252"/>
    </location>
</feature>
<dbReference type="PANTHER" id="PTHR46141:SF2">
    <property type="entry name" value="ION TRANSPORT DOMAIN-CONTAINING PROTEIN"/>
    <property type="match status" value="1"/>
</dbReference>
<dbReference type="SUPFAM" id="SSF81324">
    <property type="entry name" value="Voltage-gated potassium channels"/>
    <property type="match status" value="1"/>
</dbReference>
<evidence type="ECO:0000256" key="2">
    <source>
        <dbReference type="ARBA" id="ARBA00022692"/>
    </source>
</evidence>
<dbReference type="InterPro" id="IPR005821">
    <property type="entry name" value="Ion_trans_dom"/>
</dbReference>
<dbReference type="OrthoDB" id="10069766at2759"/>
<dbReference type="Gene3D" id="1.10.287.70">
    <property type="match status" value="1"/>
</dbReference>
<feature type="domain" description="Ion transport" evidence="6">
    <location>
        <begin position="25"/>
        <end position="261"/>
    </location>
</feature>
<comment type="subcellular location">
    <subcellularLocation>
        <location evidence="1">Membrane</location>
        <topology evidence="1">Multi-pass membrane protein</topology>
    </subcellularLocation>
</comment>
<sequence length="321" mass="37356">MEQKVMITFDRASIQICLYTTSFQTNSSYLHNRWAQFDLFMFASHWMSWMLHFYQLVLINFSVVSFPYEDWFGVIRSVRPFIIIRLIRLVIKFKLPKARIEQLLKRSSQQVQNVTVFFVFFMALYAIVGIQLFGRMDYHCVLPSTDPNNVTIADLAIPDTMCSLKGGGGYECPGEMICMRLNLNAKAEGFYGMFNDFGASVFTVYLAASEEGWVYVLYDCMDSLPSHLAFIYFLTLIFFLAWLVKNVFIAVITETFAEIRVQFSEMWQKKDVTLDEEFRQKLEKSEEGWRLIRLDADVNIEGTKHRLQKVGISGKECSFCC</sequence>
<feature type="transmembrane region" description="Helical" evidence="5">
    <location>
        <begin position="111"/>
        <end position="133"/>
    </location>
</feature>
<evidence type="ECO:0000313" key="7">
    <source>
        <dbReference type="EMBL" id="KHJ89346.1"/>
    </source>
</evidence>
<dbReference type="GO" id="GO:0032224">
    <property type="term" value="P:positive regulation of synaptic transmission, cholinergic"/>
    <property type="evidence" value="ECO:0007669"/>
    <property type="project" value="TreeGrafter"/>
</dbReference>
<evidence type="ECO:0000313" key="8">
    <source>
        <dbReference type="Proteomes" id="UP000053660"/>
    </source>
</evidence>
<keyword evidence="4 5" id="KW-0472">Membrane</keyword>
<dbReference type="GO" id="GO:0032230">
    <property type="term" value="P:positive regulation of synaptic transmission, GABAergic"/>
    <property type="evidence" value="ECO:0007669"/>
    <property type="project" value="TreeGrafter"/>
</dbReference>
<keyword evidence="3 5" id="KW-1133">Transmembrane helix</keyword>
<dbReference type="Pfam" id="PF00520">
    <property type="entry name" value="Ion_trans"/>
    <property type="match status" value="1"/>
</dbReference>
<evidence type="ECO:0000259" key="6">
    <source>
        <dbReference type="Pfam" id="PF00520"/>
    </source>
</evidence>
<keyword evidence="8" id="KW-1185">Reference proteome</keyword>
<dbReference type="Proteomes" id="UP000053660">
    <property type="component" value="Unassembled WGS sequence"/>
</dbReference>
<dbReference type="InterPro" id="IPR028823">
    <property type="entry name" value="NALCN"/>
</dbReference>
<name>A0A0B1SZK3_OESDE</name>
<keyword evidence="2 5" id="KW-0812">Transmembrane</keyword>
<feature type="transmembrane region" description="Helical" evidence="5">
    <location>
        <begin position="39"/>
        <end position="59"/>
    </location>
</feature>
<evidence type="ECO:0000256" key="3">
    <source>
        <dbReference type="ARBA" id="ARBA00022989"/>
    </source>
</evidence>
<dbReference type="GO" id="GO:0005886">
    <property type="term" value="C:plasma membrane"/>
    <property type="evidence" value="ECO:0007669"/>
    <property type="project" value="TreeGrafter"/>
</dbReference>
<dbReference type="PANTHER" id="PTHR46141">
    <property type="entry name" value="SODIUM LEAK CHANNEL NON-SELECTIVE PROTEIN"/>
    <property type="match status" value="1"/>
</dbReference>
<evidence type="ECO:0000256" key="1">
    <source>
        <dbReference type="ARBA" id="ARBA00004141"/>
    </source>
</evidence>
<evidence type="ECO:0000256" key="5">
    <source>
        <dbReference type="SAM" id="Phobius"/>
    </source>
</evidence>
<evidence type="ECO:0000256" key="4">
    <source>
        <dbReference type="ARBA" id="ARBA00023136"/>
    </source>
</evidence>
<protein>
    <submittedName>
        <fullName evidence="7">Transporter, cation channel family protein</fullName>
    </submittedName>
</protein>
<reference evidence="7 8" key="1">
    <citation type="submission" date="2014-03" db="EMBL/GenBank/DDBJ databases">
        <title>Draft genome of the hookworm Oesophagostomum dentatum.</title>
        <authorList>
            <person name="Mitreva M."/>
        </authorList>
    </citation>
    <scope>NUCLEOTIDE SEQUENCE [LARGE SCALE GENOMIC DNA]</scope>
    <source>
        <strain evidence="7 8">OD-Hann</strain>
    </source>
</reference>
<dbReference type="GO" id="GO:0005261">
    <property type="term" value="F:monoatomic cation channel activity"/>
    <property type="evidence" value="ECO:0007669"/>
    <property type="project" value="InterPro"/>
</dbReference>